<evidence type="ECO:0000313" key="1">
    <source>
        <dbReference type="EMBL" id="ASV97057.1"/>
    </source>
</evidence>
<reference evidence="1 2" key="1">
    <citation type="submission" date="2017-08" db="EMBL/GenBank/DDBJ databases">
        <title>Identification and genetic characteristics of simultaneous BTEX- and naphthalene-degrading Paraburkholderia sp. BN5 isolated from petroleum-contaminated soil.</title>
        <authorList>
            <person name="Lee Y."/>
            <person name="Jeon C.O."/>
        </authorList>
    </citation>
    <scope>NUCLEOTIDE SEQUENCE [LARGE SCALE GENOMIC DNA]</scope>
    <source>
        <strain evidence="1 2">BN5</strain>
    </source>
</reference>
<proteinExistence type="predicted"/>
<protein>
    <submittedName>
        <fullName evidence="1">Uncharacterized protein</fullName>
    </submittedName>
</protein>
<dbReference type="Proteomes" id="UP000215158">
    <property type="component" value="Chromosome 1"/>
</dbReference>
<gene>
    <name evidence="1" type="ORF">CJU94_02035</name>
</gene>
<evidence type="ECO:0000313" key="2">
    <source>
        <dbReference type="Proteomes" id="UP000215158"/>
    </source>
</evidence>
<sequence>MWLSFDQTDGAMADKIISSTTHDAHMNVKDHISDGWVASVCIVPKGASKGNEHIQLDTVFEREEAAWESVETLARAELNNLK</sequence>
<dbReference type="KEGG" id="parb:CJU94_02035"/>
<name>A0A248VDE2_9BURK</name>
<accession>A0A248VDE2</accession>
<keyword evidence="2" id="KW-1185">Reference proteome</keyword>
<dbReference type="EMBL" id="CP022989">
    <property type="protein sequence ID" value="ASV97057.1"/>
    <property type="molecule type" value="Genomic_DNA"/>
</dbReference>
<organism evidence="1 2">
    <name type="scientific">Paraburkholderia aromaticivorans</name>
    <dbReference type="NCBI Taxonomy" id="2026199"/>
    <lineage>
        <taxon>Bacteria</taxon>
        <taxon>Pseudomonadati</taxon>
        <taxon>Pseudomonadota</taxon>
        <taxon>Betaproteobacteria</taxon>
        <taxon>Burkholderiales</taxon>
        <taxon>Burkholderiaceae</taxon>
        <taxon>Paraburkholderia</taxon>
    </lineage>
</organism>
<dbReference type="AlphaFoldDB" id="A0A248VDE2"/>